<protein>
    <submittedName>
        <fullName evidence="2">Uncharacterized protein</fullName>
    </submittedName>
</protein>
<dbReference type="EMBL" id="JAEAOA010000785">
    <property type="protein sequence ID" value="KAK3577667.1"/>
    <property type="molecule type" value="Genomic_DNA"/>
</dbReference>
<feature type="chain" id="PRO_5041932316" evidence="1">
    <location>
        <begin position="27"/>
        <end position="85"/>
    </location>
</feature>
<evidence type="ECO:0000313" key="2">
    <source>
        <dbReference type="EMBL" id="KAK3577667.1"/>
    </source>
</evidence>
<reference evidence="2" key="1">
    <citation type="journal article" date="2021" name="Genome Biol. Evol.">
        <title>A High-Quality Reference Genome for a Parasitic Bivalve with Doubly Uniparental Inheritance (Bivalvia: Unionida).</title>
        <authorList>
            <person name="Smith C.H."/>
        </authorList>
    </citation>
    <scope>NUCLEOTIDE SEQUENCE</scope>
    <source>
        <strain evidence="2">CHS0354</strain>
    </source>
</reference>
<reference evidence="2" key="2">
    <citation type="journal article" date="2021" name="Genome Biol. Evol.">
        <title>Developing a high-quality reference genome for a parasitic bivalve with doubly uniparental inheritance (Bivalvia: Unionida).</title>
        <authorList>
            <person name="Smith C.H."/>
        </authorList>
    </citation>
    <scope>NUCLEOTIDE SEQUENCE</scope>
    <source>
        <strain evidence="2">CHS0354</strain>
        <tissue evidence="2">Mantle</tissue>
    </source>
</reference>
<dbReference type="AlphaFoldDB" id="A0AAE0VI27"/>
<evidence type="ECO:0000256" key="1">
    <source>
        <dbReference type="SAM" id="SignalP"/>
    </source>
</evidence>
<dbReference type="Proteomes" id="UP001195483">
    <property type="component" value="Unassembled WGS sequence"/>
</dbReference>
<proteinExistence type="predicted"/>
<keyword evidence="1" id="KW-0732">Signal</keyword>
<feature type="signal peptide" evidence="1">
    <location>
        <begin position="1"/>
        <end position="26"/>
    </location>
</feature>
<gene>
    <name evidence="2" type="ORF">CHS0354_012971</name>
</gene>
<evidence type="ECO:0000313" key="3">
    <source>
        <dbReference type="Proteomes" id="UP001195483"/>
    </source>
</evidence>
<comment type="caution">
    <text evidence="2">The sequence shown here is derived from an EMBL/GenBank/DDBJ whole genome shotgun (WGS) entry which is preliminary data.</text>
</comment>
<name>A0AAE0VI27_9BIVA</name>
<keyword evidence="3" id="KW-1185">Reference proteome</keyword>
<organism evidence="2 3">
    <name type="scientific">Potamilus streckersoni</name>
    <dbReference type="NCBI Taxonomy" id="2493646"/>
    <lineage>
        <taxon>Eukaryota</taxon>
        <taxon>Metazoa</taxon>
        <taxon>Spiralia</taxon>
        <taxon>Lophotrochozoa</taxon>
        <taxon>Mollusca</taxon>
        <taxon>Bivalvia</taxon>
        <taxon>Autobranchia</taxon>
        <taxon>Heteroconchia</taxon>
        <taxon>Palaeoheterodonta</taxon>
        <taxon>Unionida</taxon>
        <taxon>Unionoidea</taxon>
        <taxon>Unionidae</taxon>
        <taxon>Ambleminae</taxon>
        <taxon>Lampsilini</taxon>
        <taxon>Potamilus</taxon>
    </lineage>
</organism>
<sequence length="85" mass="9318">MFKEIAEQMIMKLALLFLAVLPLILGSTMEEKRFLEFLHLNNLVDQLMSLANSGMGQQACVALCTTIAGPLSLLCDQACKILCNS</sequence>
<reference evidence="2" key="3">
    <citation type="submission" date="2023-05" db="EMBL/GenBank/DDBJ databases">
        <authorList>
            <person name="Smith C.H."/>
        </authorList>
    </citation>
    <scope>NUCLEOTIDE SEQUENCE</scope>
    <source>
        <strain evidence="2">CHS0354</strain>
        <tissue evidence="2">Mantle</tissue>
    </source>
</reference>
<accession>A0AAE0VI27</accession>